<evidence type="ECO:0000256" key="3">
    <source>
        <dbReference type="ARBA" id="ARBA00022692"/>
    </source>
</evidence>
<protein>
    <submittedName>
        <fullName evidence="13">60Kd inner membrane protein-domain-containing protein</fullName>
    </submittedName>
</protein>
<feature type="domain" description="Membrane insertase YidC/Oxa/ALB C-terminal" evidence="12">
    <location>
        <begin position="185"/>
        <end position="373"/>
    </location>
</feature>
<proteinExistence type="inferred from homology"/>
<evidence type="ECO:0000313" key="14">
    <source>
        <dbReference type="Proteomes" id="UP001498771"/>
    </source>
</evidence>
<evidence type="ECO:0000256" key="2">
    <source>
        <dbReference type="ARBA" id="ARBA00009877"/>
    </source>
</evidence>
<accession>A0ABR1F3T9</accession>
<evidence type="ECO:0000259" key="12">
    <source>
        <dbReference type="Pfam" id="PF02096"/>
    </source>
</evidence>
<evidence type="ECO:0000256" key="9">
    <source>
        <dbReference type="RuleBase" id="RU003945"/>
    </source>
</evidence>
<name>A0ABR1F3T9_9ASCO</name>
<evidence type="ECO:0000256" key="1">
    <source>
        <dbReference type="ARBA" id="ARBA00004448"/>
    </source>
</evidence>
<feature type="transmembrane region" description="Helical" evidence="11">
    <location>
        <begin position="332"/>
        <end position="350"/>
    </location>
</feature>
<organism evidence="13 14">
    <name type="scientific">Myxozyma melibiosi</name>
    <dbReference type="NCBI Taxonomy" id="54550"/>
    <lineage>
        <taxon>Eukaryota</taxon>
        <taxon>Fungi</taxon>
        <taxon>Dikarya</taxon>
        <taxon>Ascomycota</taxon>
        <taxon>Saccharomycotina</taxon>
        <taxon>Lipomycetes</taxon>
        <taxon>Lipomycetales</taxon>
        <taxon>Lipomycetaceae</taxon>
        <taxon>Myxozyma</taxon>
    </lineage>
</organism>
<keyword evidence="6 11" id="KW-1133">Transmembrane helix</keyword>
<comment type="caution">
    <text evidence="13">The sequence shown here is derived from an EMBL/GenBank/DDBJ whole genome shotgun (WGS) entry which is preliminary data.</text>
</comment>
<keyword evidence="7" id="KW-0496">Mitochondrion</keyword>
<evidence type="ECO:0000256" key="4">
    <source>
        <dbReference type="ARBA" id="ARBA00022792"/>
    </source>
</evidence>
<evidence type="ECO:0000256" key="8">
    <source>
        <dbReference type="ARBA" id="ARBA00023136"/>
    </source>
</evidence>
<reference evidence="13 14" key="1">
    <citation type="submission" date="2024-03" db="EMBL/GenBank/DDBJ databases">
        <title>Genome-scale model development and genomic sequencing of the oleaginous clade Lipomyces.</title>
        <authorList>
            <consortium name="Lawrence Berkeley National Laboratory"/>
            <person name="Czajka J.J."/>
            <person name="Han Y."/>
            <person name="Kim J."/>
            <person name="Mondo S.J."/>
            <person name="Hofstad B.A."/>
            <person name="Robles A."/>
            <person name="Haridas S."/>
            <person name="Riley R."/>
            <person name="LaButti K."/>
            <person name="Pangilinan J."/>
            <person name="Andreopoulos W."/>
            <person name="Lipzen A."/>
            <person name="Yan J."/>
            <person name="Wang M."/>
            <person name="Ng V."/>
            <person name="Grigoriev I.V."/>
            <person name="Spatafora J.W."/>
            <person name="Magnuson J.K."/>
            <person name="Baker S.E."/>
            <person name="Pomraning K.R."/>
        </authorList>
    </citation>
    <scope>NUCLEOTIDE SEQUENCE [LARGE SCALE GENOMIC DNA]</scope>
    <source>
        <strain evidence="13 14">Phaff 52-87</strain>
    </source>
</reference>
<dbReference type="Pfam" id="PF02096">
    <property type="entry name" value="60KD_IMP"/>
    <property type="match status" value="1"/>
</dbReference>
<feature type="transmembrane region" description="Helical" evidence="11">
    <location>
        <begin position="255"/>
        <end position="274"/>
    </location>
</feature>
<dbReference type="RefSeq" id="XP_064767538.1">
    <property type="nucleotide sequence ID" value="XM_064910682.1"/>
</dbReference>
<dbReference type="Proteomes" id="UP001498771">
    <property type="component" value="Unassembled WGS sequence"/>
</dbReference>
<keyword evidence="8 11" id="KW-0472">Membrane</keyword>
<feature type="transmembrane region" description="Helical" evidence="11">
    <location>
        <begin position="183"/>
        <end position="204"/>
    </location>
</feature>
<evidence type="ECO:0000256" key="10">
    <source>
        <dbReference type="SAM" id="MobiDB-lite"/>
    </source>
</evidence>
<feature type="region of interest" description="Disordered" evidence="10">
    <location>
        <begin position="69"/>
        <end position="93"/>
    </location>
</feature>
<comment type="similarity">
    <text evidence="2 9">Belongs to the OXA1/ALB3/YidC family.</text>
</comment>
<keyword evidence="14" id="KW-1185">Reference proteome</keyword>
<gene>
    <name evidence="13" type="ORF">BZA70DRAFT_249434</name>
</gene>
<dbReference type="CDD" id="cd20069">
    <property type="entry name" value="5TM_Oxa1-like"/>
    <property type="match status" value="1"/>
</dbReference>
<sequence length="428" mass="46278">MRPPTVARTITAAGVTAILRPRLFAGSVGIRTALNRGGQIRQFSFPSATLLAATRPSISIFESSQAHSRRTFFSSPSPPPRPSSSSSNEFVPDEPVPANEPVYDFVPEPAYDLAAQGAASSTAPVDALNTLSSTVLDATSNTVAAATAAAQPSLQSLGLAQTWVWPSDICQHLLDIVHSQVGLPWWGTIILTTVTARLLLFPIYMKSSDMTARVQQIQPEIQELSHEFANGDKSVEEFVAGRKAIMEKHGIRQRWVLAPLFVNLIFGFGMLLGIEYMAVKGAPGFATEGTAWFPDLSARDPYLGLHFITATLLTAAFKFGGEVGINTMGPKFMRIMLVLPFASILFTMGLPSAVMLYFSASSVCSIGQTYLLRSAWFRTWARMAPMVKPAAPSAASQQAQLDLQKQFNMMLEAAKKAANQKGPKPPLE</sequence>
<evidence type="ECO:0000256" key="6">
    <source>
        <dbReference type="ARBA" id="ARBA00022989"/>
    </source>
</evidence>
<dbReference type="GeneID" id="90036194"/>
<evidence type="ECO:0000256" key="11">
    <source>
        <dbReference type="SAM" id="Phobius"/>
    </source>
</evidence>
<dbReference type="EMBL" id="JBBJBU010000008">
    <property type="protein sequence ID" value="KAK7204505.1"/>
    <property type="molecule type" value="Genomic_DNA"/>
</dbReference>
<evidence type="ECO:0000256" key="5">
    <source>
        <dbReference type="ARBA" id="ARBA00022946"/>
    </source>
</evidence>
<dbReference type="InterPro" id="IPR001708">
    <property type="entry name" value="YidC/ALB3/OXA1/COX18"/>
</dbReference>
<dbReference type="PANTHER" id="PTHR12428">
    <property type="entry name" value="OXA1"/>
    <property type="match status" value="1"/>
</dbReference>
<feature type="transmembrane region" description="Helical" evidence="11">
    <location>
        <begin position="302"/>
        <end position="320"/>
    </location>
</feature>
<dbReference type="InterPro" id="IPR028055">
    <property type="entry name" value="YidC/Oxa/ALB_C"/>
</dbReference>
<keyword evidence="5" id="KW-0809">Transit peptide</keyword>
<comment type="subcellular location">
    <subcellularLocation>
        <location evidence="9">Membrane</location>
        <topology evidence="9">Multi-pass membrane protein</topology>
    </subcellularLocation>
    <subcellularLocation>
        <location evidence="1">Mitochondrion inner membrane</location>
        <topology evidence="1">Multi-pass membrane protein</topology>
    </subcellularLocation>
</comment>
<keyword evidence="4" id="KW-0999">Mitochondrion inner membrane</keyword>
<dbReference type="PANTHER" id="PTHR12428:SF66">
    <property type="entry name" value="MITOCHONDRIAL INNER MEMBRANE PROTEIN OXA1L"/>
    <property type="match status" value="1"/>
</dbReference>
<evidence type="ECO:0000256" key="7">
    <source>
        <dbReference type="ARBA" id="ARBA00023128"/>
    </source>
</evidence>
<evidence type="ECO:0000313" key="13">
    <source>
        <dbReference type="EMBL" id="KAK7204505.1"/>
    </source>
</evidence>
<keyword evidence="3 9" id="KW-0812">Transmembrane</keyword>